<comment type="caution">
    <text evidence="2">The sequence shown here is derived from an EMBL/GenBank/DDBJ whole genome shotgun (WGS) entry which is preliminary data.</text>
</comment>
<gene>
    <name evidence="2" type="ORF">PPYR_08775</name>
</gene>
<dbReference type="OrthoDB" id="6712302at2759"/>
<evidence type="ECO:0000256" key="1">
    <source>
        <dbReference type="SAM" id="MobiDB-lite"/>
    </source>
</evidence>
<dbReference type="Proteomes" id="UP000327044">
    <property type="component" value="Unassembled WGS sequence"/>
</dbReference>
<keyword evidence="3" id="KW-1185">Reference proteome</keyword>
<feature type="compositionally biased region" description="Basic and acidic residues" evidence="1">
    <location>
        <begin position="141"/>
        <end position="155"/>
    </location>
</feature>
<name>A0A5N4AK97_PHOPY</name>
<feature type="region of interest" description="Disordered" evidence="1">
    <location>
        <begin position="141"/>
        <end position="190"/>
    </location>
</feature>
<evidence type="ECO:0000313" key="2">
    <source>
        <dbReference type="EMBL" id="KAB0797782.1"/>
    </source>
</evidence>
<dbReference type="AlphaFoldDB" id="A0A5N4AK97"/>
<organism evidence="2 3">
    <name type="scientific">Photinus pyralis</name>
    <name type="common">Common eastern firefly</name>
    <name type="synonym">Lampyris pyralis</name>
    <dbReference type="NCBI Taxonomy" id="7054"/>
    <lineage>
        <taxon>Eukaryota</taxon>
        <taxon>Metazoa</taxon>
        <taxon>Ecdysozoa</taxon>
        <taxon>Arthropoda</taxon>
        <taxon>Hexapoda</taxon>
        <taxon>Insecta</taxon>
        <taxon>Pterygota</taxon>
        <taxon>Neoptera</taxon>
        <taxon>Endopterygota</taxon>
        <taxon>Coleoptera</taxon>
        <taxon>Polyphaga</taxon>
        <taxon>Elateriformia</taxon>
        <taxon>Elateroidea</taxon>
        <taxon>Lampyridae</taxon>
        <taxon>Lampyrinae</taxon>
        <taxon>Photinus</taxon>
    </lineage>
</organism>
<dbReference type="EMBL" id="VVIM01000006">
    <property type="protein sequence ID" value="KAB0797782.1"/>
    <property type="molecule type" value="Genomic_DNA"/>
</dbReference>
<accession>A0A5N4AK97</accession>
<dbReference type="InParanoid" id="A0A5N4AK97"/>
<sequence length="273" mass="31723">MNCCAIKLANRTEERAISHKDEHRCLLLLLENDDNHRPSSSNEDLCDQQSEQPCLSVLNIMLPKNVKSFNTGSSTQRWANKRPRLKSAKLIQEKEPKLVDMESINVPILIEELDNDIKEEVPEEIDPDIQKLLEETHVQDGHECRMSCDDTSERAHKLKRKHRKKSKKDKEKKSKHKVKKTVSFSLSKPPTPQTEQIIRVDVVSNYSVEFETCESNRSDCVPSTPEKLSDEKHYHDTSAQFMYQLYCAQKLNETKNFYLESKKAVLFPRLNEK</sequence>
<protein>
    <submittedName>
        <fullName evidence="2">Uncharacterized protein</fullName>
    </submittedName>
</protein>
<reference evidence="2 3" key="1">
    <citation type="journal article" date="2018" name="Elife">
        <title>Firefly genomes illuminate parallel origins of bioluminescence in beetles.</title>
        <authorList>
            <person name="Fallon T.R."/>
            <person name="Lower S.E."/>
            <person name="Chang C.H."/>
            <person name="Bessho-Uehara M."/>
            <person name="Martin G.J."/>
            <person name="Bewick A.J."/>
            <person name="Behringer M."/>
            <person name="Debat H.J."/>
            <person name="Wong I."/>
            <person name="Day J.C."/>
            <person name="Suvorov A."/>
            <person name="Silva C.J."/>
            <person name="Stanger-Hall K.F."/>
            <person name="Hall D.W."/>
            <person name="Schmitz R.J."/>
            <person name="Nelson D.R."/>
            <person name="Lewis S.M."/>
            <person name="Shigenobu S."/>
            <person name="Bybee S.M."/>
            <person name="Larracuente A.M."/>
            <person name="Oba Y."/>
            <person name="Weng J.K."/>
        </authorList>
    </citation>
    <scope>NUCLEOTIDE SEQUENCE [LARGE SCALE GENOMIC DNA]</scope>
    <source>
        <strain evidence="2">1611_PpyrPB1</strain>
        <tissue evidence="2">Whole body</tissue>
    </source>
</reference>
<evidence type="ECO:0000313" key="3">
    <source>
        <dbReference type="Proteomes" id="UP000327044"/>
    </source>
</evidence>
<feature type="compositionally biased region" description="Basic residues" evidence="1">
    <location>
        <begin position="156"/>
        <end position="167"/>
    </location>
</feature>
<proteinExistence type="predicted"/>